<reference evidence="1" key="1">
    <citation type="submission" date="2020-02" db="EMBL/GenBank/DDBJ databases">
        <title>Draft genome sequence of Candidatus Afipia apatlaquensis IBT-C3, a potential strain for decolorization of textile dyes.</title>
        <authorList>
            <person name="Sanchez-Reyes A."/>
            <person name="Breton-Deval L."/>
            <person name="Mangelson H."/>
            <person name="Sanchez-Flores A."/>
        </authorList>
    </citation>
    <scope>NUCLEOTIDE SEQUENCE [LARGE SCALE GENOMIC DNA]</scope>
    <source>
        <strain evidence="1">IBT-C3</strain>
    </source>
</reference>
<accession>A0A7C9VQU6</accession>
<gene>
    <name evidence="1" type="ORF">G4V63_22810</name>
</gene>
<evidence type="ECO:0000313" key="2">
    <source>
        <dbReference type="Proteomes" id="UP000480266"/>
    </source>
</evidence>
<organism evidence="1 2">
    <name type="scientific">Candidatus Afipia apatlaquensis</name>
    <dbReference type="NCBI Taxonomy" id="2712852"/>
    <lineage>
        <taxon>Bacteria</taxon>
        <taxon>Pseudomonadati</taxon>
        <taxon>Pseudomonadota</taxon>
        <taxon>Alphaproteobacteria</taxon>
        <taxon>Hyphomicrobiales</taxon>
        <taxon>Nitrobacteraceae</taxon>
        <taxon>Afipia</taxon>
    </lineage>
</organism>
<dbReference type="AlphaFoldDB" id="A0A7C9VQU6"/>
<name>A0A7C9VQU6_9BRAD</name>
<evidence type="ECO:0000313" key="1">
    <source>
        <dbReference type="EMBL" id="NGX97934.1"/>
    </source>
</evidence>
<keyword evidence="2" id="KW-1185">Reference proteome</keyword>
<dbReference type="EMBL" id="JAAMRR010001161">
    <property type="protein sequence ID" value="NGX97934.1"/>
    <property type="molecule type" value="Genomic_DNA"/>
</dbReference>
<comment type="caution">
    <text evidence="1">The sequence shown here is derived from an EMBL/GenBank/DDBJ whole genome shotgun (WGS) entry which is preliminary data.</text>
</comment>
<protein>
    <submittedName>
        <fullName evidence="1">Uncharacterized protein</fullName>
    </submittedName>
</protein>
<proteinExistence type="predicted"/>
<sequence>MKKPLTLPEEEPRKIQRADIAPAEGFTLVVDGHFKTQYNDEAAAKKAAAELLSRYKMLQIEIYDAAKRERTKFS</sequence>
<dbReference type="Proteomes" id="UP000480266">
    <property type="component" value="Unassembled WGS sequence"/>
</dbReference>